<dbReference type="PANTHER" id="PTHR11588">
    <property type="entry name" value="TUBULIN"/>
    <property type="match status" value="1"/>
</dbReference>
<evidence type="ECO:0008006" key="7">
    <source>
        <dbReference type="Google" id="ProtNLM"/>
    </source>
</evidence>
<evidence type="ECO:0000256" key="4">
    <source>
        <dbReference type="ARBA" id="ARBA00023134"/>
    </source>
</evidence>
<evidence type="ECO:0000256" key="1">
    <source>
        <dbReference type="ARBA" id="ARBA00009636"/>
    </source>
</evidence>
<evidence type="ECO:0000256" key="3">
    <source>
        <dbReference type="ARBA" id="ARBA00022741"/>
    </source>
</evidence>
<dbReference type="EnsemblPlants" id="Solyc12g036653.1.1">
    <property type="protein sequence ID" value="Solyc12g036653.1.1.1"/>
    <property type="gene ID" value="Solyc12g036653.1"/>
</dbReference>
<protein>
    <recommendedName>
        <fullName evidence="7">Tubulin/FtsZ GTPase domain-containing protein</fullName>
    </recommendedName>
</protein>
<reference evidence="5" key="2">
    <citation type="submission" date="2019-01" db="UniProtKB">
        <authorList>
            <consortium name="EnsemblPlants"/>
        </authorList>
    </citation>
    <scope>IDENTIFICATION</scope>
    <source>
        <strain evidence="5">cv. Heinz 1706</strain>
    </source>
</reference>
<sequence>MGTLFILKTREEYLDRIMFTFSVFTSPKVSDIVVEPYNATLAVHQLVKNVDSW</sequence>
<dbReference type="STRING" id="4081.A0A3Q7J8S8"/>
<organism evidence="5">
    <name type="scientific">Solanum lycopersicum</name>
    <name type="common">Tomato</name>
    <name type="synonym">Lycopersicon esculentum</name>
    <dbReference type="NCBI Taxonomy" id="4081"/>
    <lineage>
        <taxon>Eukaryota</taxon>
        <taxon>Viridiplantae</taxon>
        <taxon>Streptophyta</taxon>
        <taxon>Embryophyta</taxon>
        <taxon>Tracheophyta</taxon>
        <taxon>Spermatophyta</taxon>
        <taxon>Magnoliopsida</taxon>
        <taxon>eudicotyledons</taxon>
        <taxon>Gunneridae</taxon>
        <taxon>Pentapetalae</taxon>
        <taxon>asterids</taxon>
        <taxon>lamiids</taxon>
        <taxon>Solanales</taxon>
        <taxon>Solanaceae</taxon>
        <taxon>Solanoideae</taxon>
        <taxon>Solaneae</taxon>
        <taxon>Solanum</taxon>
        <taxon>Solanum subgen. Lycopersicon</taxon>
    </lineage>
</organism>
<keyword evidence="2" id="KW-0493">Microtubule</keyword>
<dbReference type="GO" id="GO:0007017">
    <property type="term" value="P:microtubule-based process"/>
    <property type="evidence" value="ECO:0007669"/>
    <property type="project" value="InterPro"/>
</dbReference>
<evidence type="ECO:0000313" key="5">
    <source>
        <dbReference type="EnsemblPlants" id="Solyc12g036653.1.1.1"/>
    </source>
</evidence>
<dbReference type="InterPro" id="IPR000217">
    <property type="entry name" value="Tubulin"/>
</dbReference>
<dbReference type="InParanoid" id="A0A3Q7J8S8"/>
<dbReference type="Gene3D" id="3.40.50.1440">
    <property type="entry name" value="Tubulin/FtsZ, GTPase domain"/>
    <property type="match status" value="1"/>
</dbReference>
<reference evidence="5" key="1">
    <citation type="journal article" date="2012" name="Nature">
        <title>The tomato genome sequence provides insights into fleshy fruit evolution.</title>
        <authorList>
            <consortium name="Tomato Genome Consortium"/>
        </authorList>
    </citation>
    <scope>NUCLEOTIDE SEQUENCE [LARGE SCALE GENOMIC DNA]</scope>
    <source>
        <strain evidence="5">cv. Heinz 1706</strain>
    </source>
</reference>
<dbReference type="PRINTS" id="PR01161">
    <property type="entry name" value="TUBULIN"/>
</dbReference>
<evidence type="ECO:0000256" key="2">
    <source>
        <dbReference type="ARBA" id="ARBA00022701"/>
    </source>
</evidence>
<name>A0A3Q7J8S8_SOLLC</name>
<keyword evidence="6" id="KW-1185">Reference proteome</keyword>
<dbReference type="SUPFAM" id="SSF52490">
    <property type="entry name" value="Tubulin nucleotide-binding domain-like"/>
    <property type="match status" value="1"/>
</dbReference>
<keyword evidence="3" id="KW-0547">Nucleotide-binding</keyword>
<accession>A0A3Q7J8S8</accession>
<dbReference type="InterPro" id="IPR036525">
    <property type="entry name" value="Tubulin/FtsZ_GTPase_sf"/>
</dbReference>
<dbReference type="GO" id="GO:0005874">
    <property type="term" value="C:microtubule"/>
    <property type="evidence" value="ECO:0007669"/>
    <property type="project" value="UniProtKB-KW"/>
</dbReference>
<keyword evidence="4" id="KW-0342">GTP-binding</keyword>
<dbReference type="Proteomes" id="UP000004994">
    <property type="component" value="Chromosome 12"/>
</dbReference>
<proteinExistence type="inferred from homology"/>
<dbReference type="GO" id="GO:0005525">
    <property type="term" value="F:GTP binding"/>
    <property type="evidence" value="ECO:0007669"/>
    <property type="project" value="UniProtKB-KW"/>
</dbReference>
<comment type="similarity">
    <text evidence="1">Belongs to the tubulin family.</text>
</comment>
<evidence type="ECO:0000313" key="6">
    <source>
        <dbReference type="Proteomes" id="UP000004994"/>
    </source>
</evidence>
<dbReference type="Gramene" id="Solyc12g036653.1.1">
    <property type="protein sequence ID" value="Solyc12g036653.1.1.1"/>
    <property type="gene ID" value="Solyc12g036653.1"/>
</dbReference>
<dbReference type="AlphaFoldDB" id="A0A3Q7J8S8"/>